<dbReference type="EMBL" id="JBHSON010000001">
    <property type="protein sequence ID" value="MFC5744151.1"/>
    <property type="molecule type" value="Genomic_DNA"/>
</dbReference>
<feature type="region of interest" description="Disordered" evidence="2">
    <location>
        <begin position="364"/>
        <end position="405"/>
    </location>
</feature>
<feature type="domain" description="Glycosyl transferase family 1" evidence="3">
    <location>
        <begin position="184"/>
        <end position="337"/>
    </location>
</feature>
<dbReference type="GO" id="GO:0016757">
    <property type="term" value="F:glycosyltransferase activity"/>
    <property type="evidence" value="ECO:0007669"/>
    <property type="project" value="UniProtKB-KW"/>
</dbReference>
<dbReference type="Proteomes" id="UP001596074">
    <property type="component" value="Unassembled WGS sequence"/>
</dbReference>
<evidence type="ECO:0000259" key="3">
    <source>
        <dbReference type="Pfam" id="PF00534"/>
    </source>
</evidence>
<dbReference type="Pfam" id="PF00534">
    <property type="entry name" value="Glycos_transf_1"/>
    <property type="match status" value="1"/>
</dbReference>
<feature type="compositionally biased region" description="Low complexity" evidence="2">
    <location>
        <begin position="366"/>
        <end position="384"/>
    </location>
</feature>
<keyword evidence="1 4" id="KW-0808">Transferase</keyword>
<evidence type="ECO:0000313" key="4">
    <source>
        <dbReference type="EMBL" id="MFC5744151.1"/>
    </source>
</evidence>
<organism evidence="4 5">
    <name type="scientific">Actinomadura rugatobispora</name>
    <dbReference type="NCBI Taxonomy" id="1994"/>
    <lineage>
        <taxon>Bacteria</taxon>
        <taxon>Bacillati</taxon>
        <taxon>Actinomycetota</taxon>
        <taxon>Actinomycetes</taxon>
        <taxon>Streptosporangiales</taxon>
        <taxon>Thermomonosporaceae</taxon>
        <taxon>Actinomadura</taxon>
    </lineage>
</organism>
<evidence type="ECO:0000256" key="1">
    <source>
        <dbReference type="ARBA" id="ARBA00022679"/>
    </source>
</evidence>
<dbReference type="PANTHER" id="PTHR12526">
    <property type="entry name" value="GLYCOSYLTRANSFERASE"/>
    <property type="match status" value="1"/>
</dbReference>
<gene>
    <name evidence="4" type="ORF">ACFPZN_00840</name>
</gene>
<dbReference type="InterPro" id="IPR001296">
    <property type="entry name" value="Glyco_trans_1"/>
</dbReference>
<evidence type="ECO:0000256" key="2">
    <source>
        <dbReference type="SAM" id="MobiDB-lite"/>
    </source>
</evidence>
<dbReference type="EC" id="2.4.-.-" evidence="4"/>
<dbReference type="RefSeq" id="WP_378279239.1">
    <property type="nucleotide sequence ID" value="NZ_JBHSON010000001.1"/>
</dbReference>
<reference evidence="5" key="1">
    <citation type="journal article" date="2019" name="Int. J. Syst. Evol. Microbiol.">
        <title>The Global Catalogue of Microorganisms (GCM) 10K type strain sequencing project: providing services to taxonomists for standard genome sequencing and annotation.</title>
        <authorList>
            <consortium name="The Broad Institute Genomics Platform"/>
            <consortium name="The Broad Institute Genome Sequencing Center for Infectious Disease"/>
            <person name="Wu L."/>
            <person name="Ma J."/>
        </authorList>
    </citation>
    <scope>NUCLEOTIDE SEQUENCE [LARGE SCALE GENOMIC DNA]</scope>
    <source>
        <strain evidence="5">KCTC 42087</strain>
    </source>
</reference>
<proteinExistence type="predicted"/>
<feature type="compositionally biased region" description="Pro residues" evidence="2">
    <location>
        <begin position="395"/>
        <end position="405"/>
    </location>
</feature>
<keyword evidence="4" id="KW-0328">Glycosyltransferase</keyword>
<dbReference type="SUPFAM" id="SSF53756">
    <property type="entry name" value="UDP-Glycosyltransferase/glycogen phosphorylase"/>
    <property type="match status" value="1"/>
</dbReference>
<protein>
    <submittedName>
        <fullName evidence="4">Glycosyltransferase</fullName>
        <ecNumber evidence="4">2.4.-.-</ecNumber>
    </submittedName>
</protein>
<name>A0ABW0ZLU3_9ACTN</name>
<keyword evidence="5" id="KW-1185">Reference proteome</keyword>
<comment type="caution">
    <text evidence="4">The sequence shown here is derived from an EMBL/GenBank/DDBJ whole genome shotgun (WGS) entry which is preliminary data.</text>
</comment>
<evidence type="ECO:0000313" key="5">
    <source>
        <dbReference type="Proteomes" id="UP001596074"/>
    </source>
</evidence>
<sequence>MRAPEWARDGGRGARRDIVIVCDDVDGPGGVQRWAHGLAGLLSGRGHRVTLVGVTRSAEAAPHEAREAARARPYAVETLHESWPLPALERRPRTLRNRLDLRARLLDRRRAATRRDGAVRLAALLDGARPGAVVIVAQVWAMEWVRLAGLGGRAGLRVLALPAENAGHTPHTLLAVPGRAAVPREPVIACLGRLSHEKGADLAIEAWASMAARHPRWRLRLYGAGPREGALREQAERLGAAGAVEFAGVARDVPDALARASIFALPSRREGFPTALLEAMAAGLPAVAFDGAPGVRDLVTDGADGLLARPGDTAGFAAALDRLIMDPELRERLGGAAPRAARRFEAGAALDRWERMFDVLHREPSSARTTAPAAPRVPAASVARALRRGGVGPRSPKPIGPVPGD</sequence>
<accession>A0ABW0ZLU3</accession>
<dbReference type="Gene3D" id="3.40.50.2000">
    <property type="entry name" value="Glycogen Phosphorylase B"/>
    <property type="match status" value="2"/>
</dbReference>